<proteinExistence type="predicted"/>
<feature type="region of interest" description="Disordered" evidence="1">
    <location>
        <begin position="1"/>
        <end position="68"/>
    </location>
</feature>
<accession>A0A1M7RW54</accession>
<dbReference type="EMBL" id="FRDM01000001">
    <property type="protein sequence ID" value="SHN50232.1"/>
    <property type="molecule type" value="Genomic_DNA"/>
</dbReference>
<organism evidence="2 3">
    <name type="scientific">Geodermatophilus obscurus</name>
    <dbReference type="NCBI Taxonomy" id="1861"/>
    <lineage>
        <taxon>Bacteria</taxon>
        <taxon>Bacillati</taxon>
        <taxon>Actinomycetota</taxon>
        <taxon>Actinomycetes</taxon>
        <taxon>Geodermatophilales</taxon>
        <taxon>Geodermatophilaceae</taxon>
        <taxon>Geodermatophilus</taxon>
    </lineage>
</organism>
<evidence type="ECO:0000256" key="1">
    <source>
        <dbReference type="SAM" id="MobiDB-lite"/>
    </source>
</evidence>
<feature type="compositionally biased region" description="Basic and acidic residues" evidence="1">
    <location>
        <begin position="17"/>
        <end position="46"/>
    </location>
</feature>
<name>A0A1M7RW54_9ACTN</name>
<gene>
    <name evidence="2" type="ORF">SAMN05660350_00161</name>
</gene>
<dbReference type="Proteomes" id="UP000184428">
    <property type="component" value="Unassembled WGS sequence"/>
</dbReference>
<evidence type="ECO:0000313" key="3">
    <source>
        <dbReference type="Proteomes" id="UP000184428"/>
    </source>
</evidence>
<evidence type="ECO:0000313" key="2">
    <source>
        <dbReference type="EMBL" id="SHN50232.1"/>
    </source>
</evidence>
<reference evidence="2 3" key="1">
    <citation type="submission" date="2016-12" db="EMBL/GenBank/DDBJ databases">
        <authorList>
            <person name="Song W.-J."/>
            <person name="Kurnit D.M."/>
        </authorList>
    </citation>
    <scope>NUCLEOTIDE SEQUENCE [LARGE SCALE GENOMIC DNA]</scope>
    <source>
        <strain evidence="2 3">DSM 43162</strain>
    </source>
</reference>
<protein>
    <submittedName>
        <fullName evidence="2">Uncharacterized protein</fullName>
    </submittedName>
</protein>
<dbReference type="AlphaFoldDB" id="A0A1M7RW54"/>
<sequence length="68" mass="7125">MRAAGRCRGDVAALTDPHVRQEDPVHPGRRPDGHDAPWFRHGRLDVRGGSGAGTLGGLTPCPAFGGMP</sequence>